<gene>
    <name evidence="9" type="ORF">ACFOW1_15820</name>
</gene>
<dbReference type="RefSeq" id="WP_379015617.1">
    <property type="nucleotide sequence ID" value="NZ_JBHSDC010000029.1"/>
</dbReference>
<dbReference type="EMBL" id="JBHSDC010000029">
    <property type="protein sequence ID" value="MFC4233369.1"/>
    <property type="molecule type" value="Genomic_DNA"/>
</dbReference>
<feature type="domain" description="Peptidase M50" evidence="8">
    <location>
        <begin position="166"/>
        <end position="313"/>
    </location>
</feature>
<protein>
    <submittedName>
        <fullName evidence="9">Site-2 protease family protein</fullName>
    </submittedName>
</protein>
<evidence type="ECO:0000256" key="2">
    <source>
        <dbReference type="ARBA" id="ARBA00004141"/>
    </source>
</evidence>
<keyword evidence="9" id="KW-0378">Hydrolase</keyword>
<evidence type="ECO:0000313" key="9">
    <source>
        <dbReference type="EMBL" id="MFC4233369.1"/>
    </source>
</evidence>
<accession>A0ABV8Q209</accession>
<keyword evidence="6 7" id="KW-0472">Membrane</keyword>
<feature type="transmembrane region" description="Helical" evidence="7">
    <location>
        <begin position="119"/>
        <end position="136"/>
    </location>
</feature>
<comment type="subcellular location">
    <subcellularLocation>
        <location evidence="2">Membrane</location>
        <topology evidence="2">Multi-pass membrane protein</topology>
    </subcellularLocation>
</comment>
<name>A0ABV8Q209_9BACT</name>
<feature type="transmembrane region" description="Helical" evidence="7">
    <location>
        <begin position="248"/>
        <end position="268"/>
    </location>
</feature>
<organism evidence="9 10">
    <name type="scientific">Parasediminibacterium paludis</name>
    <dbReference type="NCBI Taxonomy" id="908966"/>
    <lineage>
        <taxon>Bacteria</taxon>
        <taxon>Pseudomonadati</taxon>
        <taxon>Bacteroidota</taxon>
        <taxon>Chitinophagia</taxon>
        <taxon>Chitinophagales</taxon>
        <taxon>Chitinophagaceae</taxon>
        <taxon>Parasediminibacterium</taxon>
    </lineage>
</organism>
<sequence length="386" mass="43590">MTGISLKYVQEKNSNRYLLVNASGSTYSISKMLYHILFKKQQNIGDNDIAKEMNLLFETNSFTGIFIQHTIQNTLENVSGQNCLLQVNEQPYIFMKRTIIAAGKGSTAYRLLSGLFQRNISASLIFVSAFATIYFFCTDGVSAFSGAYHHTITTFGFSKAIMLYGCFLGIILVHELGHATAAYRFGIEPQEIGLGLYFIFPVFYTNVTGIWALPVRERIVVNLAGIYFQLIANLPLLLLFYTCSCNPICFVLITANTIGLLSALNPFLRYDGYWLFSDIFNIPNLHAKSWGIYTSLLKGKPFLKNTTLPLVLYSFLKAIFWVIAYYYCILFFINSIRKIQHLIATQSNGENTISAIGLSSVSFLVLFFIPLKLIWSITKTKQHESN</sequence>
<dbReference type="InterPro" id="IPR008915">
    <property type="entry name" value="Peptidase_M50"/>
</dbReference>
<keyword evidence="10" id="KW-1185">Reference proteome</keyword>
<comment type="cofactor">
    <cofactor evidence="1">
        <name>Zn(2+)</name>
        <dbReference type="ChEBI" id="CHEBI:29105"/>
    </cofactor>
</comment>
<evidence type="ECO:0000256" key="5">
    <source>
        <dbReference type="ARBA" id="ARBA00022989"/>
    </source>
</evidence>
<feature type="transmembrane region" description="Helical" evidence="7">
    <location>
        <begin position="353"/>
        <end position="375"/>
    </location>
</feature>
<evidence type="ECO:0000256" key="3">
    <source>
        <dbReference type="ARBA" id="ARBA00007931"/>
    </source>
</evidence>
<dbReference type="GO" id="GO:0006508">
    <property type="term" value="P:proteolysis"/>
    <property type="evidence" value="ECO:0007669"/>
    <property type="project" value="UniProtKB-KW"/>
</dbReference>
<keyword evidence="4 7" id="KW-0812">Transmembrane</keyword>
<dbReference type="GO" id="GO:0008233">
    <property type="term" value="F:peptidase activity"/>
    <property type="evidence" value="ECO:0007669"/>
    <property type="project" value="UniProtKB-KW"/>
</dbReference>
<reference evidence="10" key="1">
    <citation type="journal article" date="2019" name="Int. J. Syst. Evol. Microbiol.">
        <title>The Global Catalogue of Microorganisms (GCM) 10K type strain sequencing project: providing services to taxonomists for standard genome sequencing and annotation.</title>
        <authorList>
            <consortium name="The Broad Institute Genomics Platform"/>
            <consortium name="The Broad Institute Genome Sequencing Center for Infectious Disease"/>
            <person name="Wu L."/>
            <person name="Ma J."/>
        </authorList>
    </citation>
    <scope>NUCLEOTIDE SEQUENCE [LARGE SCALE GENOMIC DNA]</scope>
    <source>
        <strain evidence="10">CECT 8010</strain>
    </source>
</reference>
<feature type="transmembrane region" description="Helical" evidence="7">
    <location>
        <begin position="148"/>
        <end position="173"/>
    </location>
</feature>
<evidence type="ECO:0000256" key="7">
    <source>
        <dbReference type="SAM" id="Phobius"/>
    </source>
</evidence>
<feature type="transmembrane region" description="Helical" evidence="7">
    <location>
        <begin position="219"/>
        <end position="241"/>
    </location>
</feature>
<evidence type="ECO:0000313" key="10">
    <source>
        <dbReference type="Proteomes" id="UP001595906"/>
    </source>
</evidence>
<proteinExistence type="inferred from homology"/>
<feature type="transmembrane region" description="Helical" evidence="7">
    <location>
        <begin position="194"/>
        <end position="213"/>
    </location>
</feature>
<keyword evidence="9" id="KW-0645">Protease</keyword>
<evidence type="ECO:0000256" key="6">
    <source>
        <dbReference type="ARBA" id="ARBA00023136"/>
    </source>
</evidence>
<evidence type="ECO:0000256" key="4">
    <source>
        <dbReference type="ARBA" id="ARBA00022692"/>
    </source>
</evidence>
<feature type="transmembrane region" description="Helical" evidence="7">
    <location>
        <begin position="310"/>
        <end position="333"/>
    </location>
</feature>
<comment type="similarity">
    <text evidence="3">Belongs to the peptidase M50B family.</text>
</comment>
<evidence type="ECO:0000256" key="1">
    <source>
        <dbReference type="ARBA" id="ARBA00001947"/>
    </source>
</evidence>
<evidence type="ECO:0000259" key="8">
    <source>
        <dbReference type="Pfam" id="PF02163"/>
    </source>
</evidence>
<comment type="caution">
    <text evidence="9">The sequence shown here is derived from an EMBL/GenBank/DDBJ whole genome shotgun (WGS) entry which is preliminary data.</text>
</comment>
<dbReference type="Proteomes" id="UP001595906">
    <property type="component" value="Unassembled WGS sequence"/>
</dbReference>
<keyword evidence="5 7" id="KW-1133">Transmembrane helix</keyword>
<dbReference type="Pfam" id="PF02163">
    <property type="entry name" value="Peptidase_M50"/>
    <property type="match status" value="1"/>
</dbReference>